<dbReference type="AlphaFoldDB" id="A0A0S2KBW0"/>
<dbReference type="KEGG" id="pspi:PS2015_1138"/>
<evidence type="ECO:0008006" key="3">
    <source>
        <dbReference type="Google" id="ProtNLM"/>
    </source>
</evidence>
<name>A0A0S2KBW0_9GAMM</name>
<dbReference type="Gene3D" id="3.40.50.150">
    <property type="entry name" value="Vaccinia Virus protein VP39"/>
    <property type="match status" value="1"/>
</dbReference>
<protein>
    <recommendedName>
        <fullName evidence="3">Methyltransferase type 11</fullName>
    </recommendedName>
</protein>
<dbReference type="STRING" id="1249552.PS2015_1138"/>
<dbReference type="SUPFAM" id="SSF53335">
    <property type="entry name" value="S-adenosyl-L-methionine-dependent methyltransferases"/>
    <property type="match status" value="1"/>
</dbReference>
<dbReference type="RefSeq" id="WP_058021308.1">
    <property type="nucleotide sequence ID" value="NZ_CP013189.1"/>
</dbReference>
<evidence type="ECO:0000313" key="2">
    <source>
        <dbReference type="Proteomes" id="UP000065641"/>
    </source>
</evidence>
<organism evidence="1 2">
    <name type="scientific">Pseudohongiella spirulinae</name>
    <dbReference type="NCBI Taxonomy" id="1249552"/>
    <lineage>
        <taxon>Bacteria</taxon>
        <taxon>Pseudomonadati</taxon>
        <taxon>Pseudomonadota</taxon>
        <taxon>Gammaproteobacteria</taxon>
        <taxon>Pseudomonadales</taxon>
        <taxon>Pseudohongiellaceae</taxon>
        <taxon>Pseudohongiella</taxon>
    </lineage>
</organism>
<gene>
    <name evidence="1" type="ORF">PS2015_1138</name>
</gene>
<reference evidence="1 2" key="1">
    <citation type="submission" date="2015-11" db="EMBL/GenBank/DDBJ databases">
        <authorList>
            <person name="Zhang Y."/>
            <person name="Guo Z."/>
        </authorList>
    </citation>
    <scope>NUCLEOTIDE SEQUENCE [LARGE SCALE GENOMIC DNA]</scope>
    <source>
        <strain evidence="1 2">KCTC 32221</strain>
    </source>
</reference>
<accession>A0A0S2KBW0</accession>
<proteinExistence type="predicted"/>
<evidence type="ECO:0000313" key="1">
    <source>
        <dbReference type="EMBL" id="ALO45800.1"/>
    </source>
</evidence>
<dbReference type="Proteomes" id="UP000065641">
    <property type="component" value="Chromosome"/>
</dbReference>
<dbReference type="PATRIC" id="fig|1249552.3.peg.1144"/>
<keyword evidence="2" id="KW-1185">Reference proteome</keyword>
<dbReference type="OrthoDB" id="7273451at2"/>
<dbReference type="InterPro" id="IPR029063">
    <property type="entry name" value="SAM-dependent_MTases_sf"/>
</dbReference>
<sequence length="266" mass="29257">MSGFSIEWLNLREDADRRARSQVLLDKARHWLCSGKEKEPPQLIADMGAGTGSTLRAFSEKETGFPALRWRLLDNDQALLNEAQRRHGTSHDLELCRVDLSETISLPLSDARLITASALFDLVSAGFIDAVIDSGIGVYAALNYNGISRWTPAHPLDDTVLQAFNSDQRRDKGFGPALGPESSSYMIKAFSRAGYTVETADSPWILNGVDQMMVSMLIDGIADAVRDHALIKPKALQEWIDFRQSTVSTGTCIIGHTDVLALPNQL</sequence>
<dbReference type="EMBL" id="CP013189">
    <property type="protein sequence ID" value="ALO45800.1"/>
    <property type="molecule type" value="Genomic_DNA"/>
</dbReference>